<feature type="chain" id="PRO_5026963442" description="DUF2844 domain-containing protein" evidence="2">
    <location>
        <begin position="38"/>
        <end position="204"/>
    </location>
</feature>
<feature type="signal peptide" evidence="2">
    <location>
        <begin position="1"/>
        <end position="37"/>
    </location>
</feature>
<protein>
    <recommendedName>
        <fullName evidence="5">DUF2844 domain-containing protein</fullName>
    </recommendedName>
</protein>
<evidence type="ECO:0000313" key="4">
    <source>
        <dbReference type="Proteomes" id="UP000494329"/>
    </source>
</evidence>
<evidence type="ECO:0000313" key="3">
    <source>
        <dbReference type="EMBL" id="CAB3772114.1"/>
    </source>
</evidence>
<evidence type="ECO:0000256" key="1">
    <source>
        <dbReference type="SAM" id="MobiDB-lite"/>
    </source>
</evidence>
<feature type="compositionally biased region" description="Low complexity" evidence="1">
    <location>
        <begin position="50"/>
        <end position="61"/>
    </location>
</feature>
<dbReference type="InterPro" id="IPR021267">
    <property type="entry name" value="DUF2844"/>
</dbReference>
<evidence type="ECO:0008006" key="5">
    <source>
        <dbReference type="Google" id="ProtNLM"/>
    </source>
</evidence>
<name>A0A6J5F179_9BURK</name>
<organism evidence="3 4">
    <name type="scientific">Paraburkholderia solisilvae</name>
    <dbReference type="NCBI Taxonomy" id="624376"/>
    <lineage>
        <taxon>Bacteria</taxon>
        <taxon>Pseudomonadati</taxon>
        <taxon>Pseudomonadota</taxon>
        <taxon>Betaproteobacteria</taxon>
        <taxon>Burkholderiales</taxon>
        <taxon>Burkholderiaceae</taxon>
        <taxon>Paraburkholderia</taxon>
    </lineage>
</organism>
<proteinExistence type="predicted"/>
<accession>A0A6J5F179</accession>
<dbReference type="RefSeq" id="WP_175115317.1">
    <property type="nucleotide sequence ID" value="NZ_CADIKF010000090.1"/>
</dbReference>
<dbReference type="EMBL" id="CADIKF010000090">
    <property type="protein sequence ID" value="CAB3772114.1"/>
    <property type="molecule type" value="Genomic_DNA"/>
</dbReference>
<dbReference type="AlphaFoldDB" id="A0A6J5F179"/>
<evidence type="ECO:0000256" key="2">
    <source>
        <dbReference type="SAM" id="SignalP"/>
    </source>
</evidence>
<keyword evidence="4" id="KW-1185">Reference proteome</keyword>
<gene>
    <name evidence="3" type="ORF">LMG29739_06195</name>
</gene>
<sequence>MCNSNQSRRLARARARAAAVAACCAAGLLAAAPSVHAALSDSPMTTPDGATVTTSTPPATAPVATMRNAIASGASGASADVSGASGAAGASGASAAAPYTVRETTLKTGTVVREYISTSTQHVFGVAWNGPFQPRLSNLFGGQYYQQYALGASAAQASRGAARGQLSVQQGGLVVHSGGHMGHFVGAAWLPAELPAGVTGDDIR</sequence>
<feature type="region of interest" description="Disordered" evidence="1">
    <location>
        <begin position="39"/>
        <end position="61"/>
    </location>
</feature>
<dbReference type="Pfam" id="PF11005">
    <property type="entry name" value="DUF2844"/>
    <property type="match status" value="1"/>
</dbReference>
<reference evidence="3 4" key="1">
    <citation type="submission" date="2020-04" db="EMBL/GenBank/DDBJ databases">
        <authorList>
            <person name="De Canck E."/>
        </authorList>
    </citation>
    <scope>NUCLEOTIDE SEQUENCE [LARGE SCALE GENOMIC DNA]</scope>
    <source>
        <strain evidence="3 4">LMG 29739</strain>
    </source>
</reference>
<dbReference type="Proteomes" id="UP000494329">
    <property type="component" value="Unassembled WGS sequence"/>
</dbReference>
<keyword evidence="2" id="KW-0732">Signal</keyword>